<evidence type="ECO:0000313" key="5">
    <source>
        <dbReference type="Proteomes" id="UP000886822"/>
    </source>
</evidence>
<dbReference type="PANTHER" id="PTHR36435:SF1">
    <property type="entry name" value="CAAX AMINO TERMINAL PROTEASE FAMILY PROTEIN"/>
    <property type="match status" value="1"/>
</dbReference>
<dbReference type="InterPro" id="IPR052710">
    <property type="entry name" value="CAAX_protease"/>
</dbReference>
<evidence type="ECO:0000259" key="3">
    <source>
        <dbReference type="Pfam" id="PF02517"/>
    </source>
</evidence>
<reference evidence="4" key="2">
    <citation type="submission" date="2021-04" db="EMBL/GenBank/DDBJ databases">
        <authorList>
            <person name="Gilroy R."/>
        </authorList>
    </citation>
    <scope>NUCLEOTIDE SEQUENCE</scope>
    <source>
        <strain evidence="4">CHK173-259</strain>
    </source>
</reference>
<dbReference type="AlphaFoldDB" id="A0A9D1QTM0"/>
<dbReference type="Pfam" id="PF02517">
    <property type="entry name" value="Rce1-like"/>
    <property type="match status" value="1"/>
</dbReference>
<evidence type="ECO:0000256" key="1">
    <source>
        <dbReference type="ARBA" id="ARBA00009067"/>
    </source>
</evidence>
<organism evidence="4 5">
    <name type="scientific">Candidatus Levilactobacillus faecigallinarum</name>
    <dbReference type="NCBI Taxonomy" id="2838638"/>
    <lineage>
        <taxon>Bacteria</taxon>
        <taxon>Bacillati</taxon>
        <taxon>Bacillota</taxon>
        <taxon>Bacilli</taxon>
        <taxon>Lactobacillales</taxon>
        <taxon>Lactobacillaceae</taxon>
        <taxon>Levilactobacillus</taxon>
    </lineage>
</organism>
<evidence type="ECO:0000313" key="4">
    <source>
        <dbReference type="EMBL" id="HIW71766.1"/>
    </source>
</evidence>
<protein>
    <submittedName>
        <fullName evidence="4">CPBP family intramembrane metalloprotease</fullName>
    </submittedName>
</protein>
<keyword evidence="4" id="KW-0378">Hydrolase</keyword>
<proteinExistence type="inferred from homology"/>
<keyword evidence="2" id="KW-1133">Transmembrane helix</keyword>
<comment type="similarity">
    <text evidence="1">Belongs to the UPF0177 family.</text>
</comment>
<gene>
    <name evidence="4" type="ORF">H9875_03975</name>
</gene>
<dbReference type="GO" id="GO:0004175">
    <property type="term" value="F:endopeptidase activity"/>
    <property type="evidence" value="ECO:0007669"/>
    <property type="project" value="UniProtKB-ARBA"/>
</dbReference>
<keyword evidence="2" id="KW-0812">Transmembrane</keyword>
<dbReference type="GO" id="GO:0008237">
    <property type="term" value="F:metallopeptidase activity"/>
    <property type="evidence" value="ECO:0007669"/>
    <property type="project" value="UniProtKB-KW"/>
</dbReference>
<sequence>MAKRRYGQILGVWLGSLLAIYLMGSVSARFHLPELTRELLIEVFMVIFIVGVNRYGVHGHLYWRPDVSVREQLRVNTFPLFIIGLGLLTSWVAPWSARTGYAIGLAALAGLVAVFEETLFRGIILGSLLTGLSQQRHGVLWAVGLSSLLFSLSHAINLTHQSAAVTAVQVLGTFAMGLLLAVSYLQTRSLIWPMAFHALFDFSGFLRLGLTTGANPQTPLAVELVSVGVAGCWALCLLRPNQQRRVLARFMTEKNTQTTGKGV</sequence>
<dbReference type="PANTHER" id="PTHR36435">
    <property type="entry name" value="SLR1288 PROTEIN"/>
    <property type="match status" value="1"/>
</dbReference>
<keyword evidence="2" id="KW-0472">Membrane</keyword>
<keyword evidence="4" id="KW-0482">Metalloprotease</keyword>
<name>A0A9D1QTM0_9LACO</name>
<feature type="transmembrane region" description="Helical" evidence="2">
    <location>
        <begin position="138"/>
        <end position="156"/>
    </location>
</feature>
<evidence type="ECO:0000256" key="2">
    <source>
        <dbReference type="SAM" id="Phobius"/>
    </source>
</evidence>
<feature type="transmembrane region" description="Helical" evidence="2">
    <location>
        <begin position="78"/>
        <end position="97"/>
    </location>
</feature>
<keyword evidence="4" id="KW-0645">Protease</keyword>
<feature type="domain" description="CAAX prenyl protease 2/Lysostaphin resistance protein A-like" evidence="3">
    <location>
        <begin position="103"/>
        <end position="202"/>
    </location>
</feature>
<dbReference type="EMBL" id="DXGJ01000029">
    <property type="protein sequence ID" value="HIW71766.1"/>
    <property type="molecule type" value="Genomic_DNA"/>
</dbReference>
<accession>A0A9D1QTM0</accession>
<feature type="transmembrane region" description="Helical" evidence="2">
    <location>
        <begin position="103"/>
        <end position="126"/>
    </location>
</feature>
<dbReference type="InterPro" id="IPR003675">
    <property type="entry name" value="Rce1/LyrA-like_dom"/>
</dbReference>
<dbReference type="GO" id="GO:0080120">
    <property type="term" value="P:CAAX-box protein maturation"/>
    <property type="evidence" value="ECO:0007669"/>
    <property type="project" value="UniProtKB-ARBA"/>
</dbReference>
<feature type="transmembrane region" description="Helical" evidence="2">
    <location>
        <begin position="38"/>
        <end position="57"/>
    </location>
</feature>
<reference evidence="4" key="1">
    <citation type="journal article" date="2021" name="PeerJ">
        <title>Extensive microbial diversity within the chicken gut microbiome revealed by metagenomics and culture.</title>
        <authorList>
            <person name="Gilroy R."/>
            <person name="Ravi A."/>
            <person name="Getino M."/>
            <person name="Pursley I."/>
            <person name="Horton D.L."/>
            <person name="Alikhan N.F."/>
            <person name="Baker D."/>
            <person name="Gharbi K."/>
            <person name="Hall N."/>
            <person name="Watson M."/>
            <person name="Adriaenssens E.M."/>
            <person name="Foster-Nyarko E."/>
            <person name="Jarju S."/>
            <person name="Secka A."/>
            <person name="Antonio M."/>
            <person name="Oren A."/>
            <person name="Chaudhuri R.R."/>
            <person name="La Ragione R."/>
            <person name="Hildebrand F."/>
            <person name="Pallen M.J."/>
        </authorList>
    </citation>
    <scope>NUCLEOTIDE SEQUENCE</scope>
    <source>
        <strain evidence="4">CHK173-259</strain>
    </source>
</reference>
<feature type="transmembrane region" description="Helical" evidence="2">
    <location>
        <begin position="162"/>
        <end position="182"/>
    </location>
</feature>
<dbReference type="Proteomes" id="UP000886822">
    <property type="component" value="Unassembled WGS sequence"/>
</dbReference>
<comment type="caution">
    <text evidence="4">The sequence shown here is derived from an EMBL/GenBank/DDBJ whole genome shotgun (WGS) entry which is preliminary data.</text>
</comment>